<gene>
    <name evidence="8" type="ORF">WJX74_009491</name>
</gene>
<keyword evidence="2 7" id="KW-0479">Metal-binding</keyword>
<evidence type="ECO:0000256" key="5">
    <source>
        <dbReference type="ARBA" id="ARBA00039084"/>
    </source>
</evidence>
<comment type="cofactor">
    <cofactor evidence="7">
        <name>Fe(2+)</name>
        <dbReference type="ChEBI" id="CHEBI:29033"/>
    </cofactor>
    <text evidence="7">Binds 1 Fe(2+) ion per subunit.</text>
</comment>
<comment type="caution">
    <text evidence="8">The sequence shown here is derived from an EMBL/GenBank/DDBJ whole genome shotgun (WGS) entry which is preliminary data.</text>
</comment>
<name>A0AAW1RAF8_9CHLO</name>
<dbReference type="AlphaFoldDB" id="A0AAW1RAF8"/>
<protein>
    <recommendedName>
        <fullName evidence="5">carotenoid 9,10-dioxygenase</fullName>
        <ecNumber evidence="5">1.14.99.n4</ecNumber>
    </recommendedName>
</protein>
<evidence type="ECO:0000256" key="7">
    <source>
        <dbReference type="PIRSR" id="PIRSR604294-1"/>
    </source>
</evidence>
<evidence type="ECO:0000256" key="6">
    <source>
        <dbReference type="ARBA" id="ARBA00048709"/>
    </source>
</evidence>
<proteinExistence type="inferred from homology"/>
<evidence type="ECO:0000256" key="2">
    <source>
        <dbReference type="ARBA" id="ARBA00022723"/>
    </source>
</evidence>
<dbReference type="GO" id="GO:0046872">
    <property type="term" value="F:metal ion binding"/>
    <property type="evidence" value="ECO:0007669"/>
    <property type="project" value="UniProtKB-KW"/>
</dbReference>
<keyword evidence="9" id="KW-1185">Reference proteome</keyword>
<feature type="binding site" evidence="7">
    <location>
        <position position="271"/>
    </location>
    <ligand>
        <name>Fe cation</name>
        <dbReference type="ChEBI" id="CHEBI:24875"/>
        <note>catalytic</note>
    </ligand>
</feature>
<dbReference type="PANTHER" id="PTHR10543">
    <property type="entry name" value="BETA-CAROTENE DIOXYGENASE"/>
    <property type="match status" value="1"/>
</dbReference>
<dbReference type="Pfam" id="PF03055">
    <property type="entry name" value="RPE65"/>
    <property type="match status" value="1"/>
</dbReference>
<organism evidence="8 9">
    <name type="scientific">Apatococcus lobatus</name>
    <dbReference type="NCBI Taxonomy" id="904363"/>
    <lineage>
        <taxon>Eukaryota</taxon>
        <taxon>Viridiplantae</taxon>
        <taxon>Chlorophyta</taxon>
        <taxon>core chlorophytes</taxon>
        <taxon>Trebouxiophyceae</taxon>
        <taxon>Chlorellales</taxon>
        <taxon>Chlorellaceae</taxon>
        <taxon>Apatococcus</taxon>
    </lineage>
</organism>
<evidence type="ECO:0000313" key="9">
    <source>
        <dbReference type="Proteomes" id="UP001438707"/>
    </source>
</evidence>
<comment type="similarity">
    <text evidence="1">Belongs to the carotenoid oxygenase family.</text>
</comment>
<feature type="binding site" evidence="7">
    <location>
        <position position="338"/>
    </location>
    <ligand>
        <name>Fe cation</name>
        <dbReference type="ChEBI" id="CHEBI:24875"/>
        <note>catalytic</note>
    </ligand>
</feature>
<feature type="binding site" evidence="7">
    <location>
        <position position="221"/>
    </location>
    <ligand>
        <name>Fe cation</name>
        <dbReference type="ChEBI" id="CHEBI:24875"/>
        <note>catalytic</note>
    </ligand>
</feature>
<comment type="catalytic activity">
    <reaction evidence="6">
        <text>all-trans-zeaxanthin + 2 O2 = 4,9-dimethyldodeca-2,4,6,8,10-pentaenedial + 2 (3R)-hydroxy-beta-ionone</text>
        <dbReference type="Rhea" id="RHEA:26393"/>
        <dbReference type="ChEBI" id="CHEBI:15379"/>
        <dbReference type="ChEBI" id="CHEBI:27547"/>
        <dbReference type="ChEBI" id="CHEBI:53171"/>
        <dbReference type="ChEBI" id="CHEBI:53173"/>
        <dbReference type="EC" id="1.14.99.n4"/>
    </reaction>
</comment>
<dbReference type="PANTHER" id="PTHR10543:SF89">
    <property type="entry name" value="CAROTENOID 9,10(9',10')-CLEAVAGE DIOXYGENASE 1"/>
    <property type="match status" value="1"/>
</dbReference>
<sequence length="534" mass="60932">MAGFPALQHWFSQSWGIRTAGLTVLAFLQTLLNFLQFNHHKSKESPYLHDNYAPIREEAFAQNLKVEGTLPAACNGVFMRVGPNPKYQPSGDYHWFDGDGMLHACRIKDGKVHFSNKWIKTNSQKHEDLVHFPIMLKLGDLKGWIGLLRIWLFNIFKALGFVNQKAGLGRANTALVQHSNKLMSLYESDLPYWIRVCCSGIIETVTRTSFNGAWTHEFTAHPKLDSKTGEMVFFGYNTEKAPFVHYGVADRSGKVIRNFPIHKINAPTMMHDFAITQQYTILFENSLVFDGAAMVKEMTMPFSFKTERKMRFGILKRHATSDKDMQMFEADRAMMLWHTANAWEEGDCIHLLVCGMSDFQIKLNENKQESTSRMWEFVFNLKTGEVKRRSVSDHTGCDFPQGNPSLMGYKSRFVYCTTLLYGETVGFPGLNKFDMSLPEGQQVVATIDHEGPHRFGGECQFVPASQNPAELKGEDDGYLLTYVHDEKTGVSELVCYDARTMSSKPLARVKLPQRVPYGFHSNFMNEQQFRNQLA</sequence>
<feature type="binding site" evidence="7">
    <location>
        <position position="520"/>
    </location>
    <ligand>
        <name>Fe cation</name>
        <dbReference type="ChEBI" id="CHEBI:24875"/>
        <note>catalytic</note>
    </ligand>
</feature>
<evidence type="ECO:0000256" key="4">
    <source>
        <dbReference type="ARBA" id="ARBA00023004"/>
    </source>
</evidence>
<reference evidence="8 9" key="1">
    <citation type="journal article" date="2024" name="Nat. Commun.">
        <title>Phylogenomics reveals the evolutionary origins of lichenization in chlorophyte algae.</title>
        <authorList>
            <person name="Puginier C."/>
            <person name="Libourel C."/>
            <person name="Otte J."/>
            <person name="Skaloud P."/>
            <person name="Haon M."/>
            <person name="Grisel S."/>
            <person name="Petersen M."/>
            <person name="Berrin J.G."/>
            <person name="Delaux P.M."/>
            <person name="Dal Grande F."/>
            <person name="Keller J."/>
        </authorList>
    </citation>
    <scope>NUCLEOTIDE SEQUENCE [LARGE SCALE GENOMIC DNA]</scope>
    <source>
        <strain evidence="8 9">SAG 2145</strain>
    </source>
</reference>
<evidence type="ECO:0000256" key="3">
    <source>
        <dbReference type="ARBA" id="ARBA00023002"/>
    </source>
</evidence>
<dbReference type="GO" id="GO:0010436">
    <property type="term" value="F:carotenoid dioxygenase activity"/>
    <property type="evidence" value="ECO:0007669"/>
    <property type="project" value="TreeGrafter"/>
</dbReference>
<dbReference type="Proteomes" id="UP001438707">
    <property type="component" value="Unassembled WGS sequence"/>
</dbReference>
<dbReference type="GO" id="GO:0016121">
    <property type="term" value="P:carotene catabolic process"/>
    <property type="evidence" value="ECO:0007669"/>
    <property type="project" value="TreeGrafter"/>
</dbReference>
<dbReference type="EC" id="1.14.99.n4" evidence="5"/>
<evidence type="ECO:0000256" key="1">
    <source>
        <dbReference type="ARBA" id="ARBA00006787"/>
    </source>
</evidence>
<dbReference type="GO" id="GO:0009570">
    <property type="term" value="C:chloroplast stroma"/>
    <property type="evidence" value="ECO:0007669"/>
    <property type="project" value="TreeGrafter"/>
</dbReference>
<evidence type="ECO:0000313" key="8">
    <source>
        <dbReference type="EMBL" id="KAK9830842.1"/>
    </source>
</evidence>
<keyword evidence="3" id="KW-0560">Oxidoreductase</keyword>
<accession>A0AAW1RAF8</accession>
<keyword evidence="4 7" id="KW-0408">Iron</keyword>
<dbReference type="InterPro" id="IPR004294">
    <property type="entry name" value="Carotenoid_Oase"/>
</dbReference>
<dbReference type="EMBL" id="JALJOS010000015">
    <property type="protein sequence ID" value="KAK9830842.1"/>
    <property type="molecule type" value="Genomic_DNA"/>
</dbReference>